<dbReference type="Pfam" id="PF14452">
    <property type="entry name" value="Multi_ubiq"/>
    <property type="match status" value="1"/>
</dbReference>
<dbReference type="EMBL" id="BOOW01000050">
    <property type="protein sequence ID" value="GII96853.1"/>
    <property type="molecule type" value="Genomic_DNA"/>
</dbReference>
<dbReference type="Proteomes" id="UP000606172">
    <property type="component" value="Unassembled WGS sequence"/>
</dbReference>
<dbReference type="AlphaFoldDB" id="A0A919RNA6"/>
<comment type="caution">
    <text evidence="2">The sequence shown here is derived from an EMBL/GenBank/DDBJ whole genome shotgun (WGS) entry which is preliminary data.</text>
</comment>
<organism evidence="2 3">
    <name type="scientific">Sinosporangium siamense</name>
    <dbReference type="NCBI Taxonomy" id="1367973"/>
    <lineage>
        <taxon>Bacteria</taxon>
        <taxon>Bacillati</taxon>
        <taxon>Actinomycetota</taxon>
        <taxon>Actinomycetes</taxon>
        <taxon>Streptosporangiales</taxon>
        <taxon>Streptosporangiaceae</taxon>
        <taxon>Sinosporangium</taxon>
    </lineage>
</organism>
<evidence type="ECO:0000313" key="3">
    <source>
        <dbReference type="Proteomes" id="UP000606172"/>
    </source>
</evidence>
<proteinExistence type="predicted"/>
<dbReference type="InterPro" id="IPR027802">
    <property type="entry name" value="Multi-ubiquitin_dom"/>
</dbReference>
<accession>A0A919RNA6</accession>
<protein>
    <recommendedName>
        <fullName evidence="1">Multi-ubiquitin domain-containing protein</fullName>
    </recommendedName>
</protein>
<sequence length="88" mass="9457">MSVMPEIADTGHRVVVITVNERPVSIEGPRVTGLRIKQAAIAQGVPIELSFLLSQELPNHHTRPVGDSDVVAVNKNSKFTAVADDDNS</sequence>
<dbReference type="RefSeq" id="WP_204031998.1">
    <property type="nucleotide sequence ID" value="NZ_BOOW01000050.1"/>
</dbReference>
<keyword evidence="3" id="KW-1185">Reference proteome</keyword>
<evidence type="ECO:0000259" key="1">
    <source>
        <dbReference type="Pfam" id="PF14452"/>
    </source>
</evidence>
<reference evidence="2" key="1">
    <citation type="submission" date="2021-01" db="EMBL/GenBank/DDBJ databases">
        <title>Whole genome shotgun sequence of Sinosporangium siamense NBRC 109515.</title>
        <authorList>
            <person name="Komaki H."/>
            <person name="Tamura T."/>
        </authorList>
    </citation>
    <scope>NUCLEOTIDE SEQUENCE</scope>
    <source>
        <strain evidence="2">NBRC 109515</strain>
    </source>
</reference>
<feature type="domain" description="Multi-ubiquitin" evidence="1">
    <location>
        <begin position="16"/>
        <end position="81"/>
    </location>
</feature>
<gene>
    <name evidence="2" type="ORF">Ssi02_70840</name>
</gene>
<evidence type="ECO:0000313" key="2">
    <source>
        <dbReference type="EMBL" id="GII96853.1"/>
    </source>
</evidence>
<name>A0A919RNA6_9ACTN</name>